<dbReference type="InParanoid" id="A0A2R6PD79"/>
<gene>
    <name evidence="2" type="ORF">CEY00_Acc29518</name>
</gene>
<feature type="region of interest" description="Disordered" evidence="1">
    <location>
        <begin position="1"/>
        <end position="76"/>
    </location>
</feature>
<feature type="compositionally biased region" description="Polar residues" evidence="1">
    <location>
        <begin position="233"/>
        <end position="248"/>
    </location>
</feature>
<feature type="region of interest" description="Disordered" evidence="1">
    <location>
        <begin position="130"/>
        <end position="258"/>
    </location>
</feature>
<feature type="region of interest" description="Disordered" evidence="1">
    <location>
        <begin position="613"/>
        <end position="641"/>
    </location>
</feature>
<comment type="caution">
    <text evidence="2">The sequence shown here is derived from an EMBL/GenBank/DDBJ whole genome shotgun (WGS) entry which is preliminary data.</text>
</comment>
<dbReference type="PANTHER" id="PTHR34281:SF2">
    <property type="entry name" value="PROTEIN EARLY FLOWERING 3"/>
    <property type="match status" value="1"/>
</dbReference>
<dbReference type="InterPro" id="IPR039319">
    <property type="entry name" value="ELF3-like"/>
</dbReference>
<dbReference type="GO" id="GO:2000028">
    <property type="term" value="P:regulation of photoperiodism, flowering"/>
    <property type="evidence" value="ECO:0007669"/>
    <property type="project" value="InterPro"/>
</dbReference>
<feature type="compositionally biased region" description="Basic and acidic residues" evidence="1">
    <location>
        <begin position="1"/>
        <end position="10"/>
    </location>
</feature>
<evidence type="ECO:0000313" key="3">
    <source>
        <dbReference type="Proteomes" id="UP000241394"/>
    </source>
</evidence>
<dbReference type="Proteomes" id="UP000241394">
    <property type="component" value="Chromosome LG26"/>
</dbReference>
<reference evidence="3" key="2">
    <citation type="journal article" date="2018" name="BMC Genomics">
        <title>A manually annotated Actinidia chinensis var. chinensis (kiwifruit) genome highlights the challenges associated with draft genomes and gene prediction in plants.</title>
        <authorList>
            <person name="Pilkington S.M."/>
            <person name="Crowhurst R."/>
            <person name="Hilario E."/>
            <person name="Nardozza S."/>
            <person name="Fraser L."/>
            <person name="Peng Y."/>
            <person name="Gunaseelan K."/>
            <person name="Simpson R."/>
            <person name="Tahir J."/>
            <person name="Deroles S.C."/>
            <person name="Templeton K."/>
            <person name="Luo Z."/>
            <person name="Davy M."/>
            <person name="Cheng C."/>
            <person name="McNeilage M."/>
            <person name="Scaglione D."/>
            <person name="Liu Y."/>
            <person name="Zhang Q."/>
            <person name="Datson P."/>
            <person name="De Silva N."/>
            <person name="Gardiner S.E."/>
            <person name="Bassett H."/>
            <person name="Chagne D."/>
            <person name="McCallum J."/>
            <person name="Dzierzon H."/>
            <person name="Deng C."/>
            <person name="Wang Y.Y."/>
            <person name="Barron L."/>
            <person name="Manako K."/>
            <person name="Bowen J."/>
            <person name="Foster T.M."/>
            <person name="Erridge Z.A."/>
            <person name="Tiffin H."/>
            <person name="Waite C.N."/>
            <person name="Davies K.M."/>
            <person name="Grierson E.P."/>
            <person name="Laing W.A."/>
            <person name="Kirk R."/>
            <person name="Chen X."/>
            <person name="Wood M."/>
            <person name="Montefiori M."/>
            <person name="Brummell D.A."/>
            <person name="Schwinn K.E."/>
            <person name="Catanach A."/>
            <person name="Fullerton C."/>
            <person name="Li D."/>
            <person name="Meiyalaghan S."/>
            <person name="Nieuwenhuizen N."/>
            <person name="Read N."/>
            <person name="Prakash R."/>
            <person name="Hunter D."/>
            <person name="Zhang H."/>
            <person name="McKenzie M."/>
            <person name="Knabel M."/>
            <person name="Harris A."/>
            <person name="Allan A.C."/>
            <person name="Gleave A."/>
            <person name="Chen A."/>
            <person name="Janssen B.J."/>
            <person name="Plunkett B."/>
            <person name="Ampomah-Dwamena C."/>
            <person name="Voogd C."/>
            <person name="Leif D."/>
            <person name="Lafferty D."/>
            <person name="Souleyre E.J.F."/>
            <person name="Varkonyi-Gasic E."/>
            <person name="Gambi F."/>
            <person name="Hanley J."/>
            <person name="Yao J.L."/>
            <person name="Cheung J."/>
            <person name="David K.M."/>
            <person name="Warren B."/>
            <person name="Marsh K."/>
            <person name="Snowden K.C."/>
            <person name="Lin-Wang K."/>
            <person name="Brian L."/>
            <person name="Martinez-Sanchez M."/>
            <person name="Wang M."/>
            <person name="Ileperuma N."/>
            <person name="Macnee N."/>
            <person name="Campin R."/>
            <person name="McAtee P."/>
            <person name="Drummond R.S.M."/>
            <person name="Espley R.V."/>
            <person name="Ireland H.S."/>
            <person name="Wu R."/>
            <person name="Atkinson R.G."/>
            <person name="Karunairetnam S."/>
            <person name="Bulley S."/>
            <person name="Chunkath S."/>
            <person name="Hanley Z."/>
            <person name="Storey R."/>
            <person name="Thrimawithana A.H."/>
            <person name="Thomson S."/>
            <person name="David C."/>
            <person name="Testolin R."/>
            <person name="Huang H."/>
            <person name="Hellens R.P."/>
            <person name="Schaffer R.J."/>
        </authorList>
    </citation>
    <scope>NUCLEOTIDE SEQUENCE [LARGE SCALE GENOMIC DNA]</scope>
    <source>
        <strain evidence="3">cv. Red5</strain>
    </source>
</reference>
<feature type="region of interest" description="Disordered" evidence="1">
    <location>
        <begin position="286"/>
        <end position="326"/>
    </location>
</feature>
<name>A0A2R6PD79_ACTCC</name>
<feature type="compositionally biased region" description="Polar residues" evidence="1">
    <location>
        <begin position="56"/>
        <end position="73"/>
    </location>
</feature>
<dbReference type="AlphaFoldDB" id="A0A2R6PD79"/>
<proteinExistence type="predicted"/>
<accession>A0A2R6PD79</accession>
<feature type="compositionally biased region" description="Basic and acidic residues" evidence="1">
    <location>
        <begin position="181"/>
        <end position="199"/>
    </location>
</feature>
<organism evidence="2 3">
    <name type="scientific">Actinidia chinensis var. chinensis</name>
    <name type="common">Chinese soft-hair kiwi</name>
    <dbReference type="NCBI Taxonomy" id="1590841"/>
    <lineage>
        <taxon>Eukaryota</taxon>
        <taxon>Viridiplantae</taxon>
        <taxon>Streptophyta</taxon>
        <taxon>Embryophyta</taxon>
        <taxon>Tracheophyta</taxon>
        <taxon>Spermatophyta</taxon>
        <taxon>Magnoliopsida</taxon>
        <taxon>eudicotyledons</taxon>
        <taxon>Gunneridae</taxon>
        <taxon>Pentapetalae</taxon>
        <taxon>asterids</taxon>
        <taxon>Ericales</taxon>
        <taxon>Actinidiaceae</taxon>
        <taxon>Actinidia</taxon>
    </lineage>
</organism>
<dbReference type="EMBL" id="NKQK01000026">
    <property type="protein sequence ID" value="PSR89320.1"/>
    <property type="molecule type" value="Genomic_DNA"/>
</dbReference>
<dbReference type="PANTHER" id="PTHR34281">
    <property type="entry name" value="PROTEIN EARLY FLOWERING 3"/>
    <property type="match status" value="1"/>
</dbReference>
<evidence type="ECO:0000313" key="2">
    <source>
        <dbReference type="EMBL" id="PSR89320.1"/>
    </source>
</evidence>
<dbReference type="OMA" id="MECNAEN"/>
<protein>
    <submittedName>
        <fullName evidence="2">Protein EARLY FLOWERING like</fullName>
    </submittedName>
</protein>
<dbReference type="STRING" id="1590841.A0A2R6PD79"/>
<dbReference type="Gramene" id="PSR89320">
    <property type="protein sequence ID" value="PSR89320"/>
    <property type="gene ID" value="CEY00_Acc29518"/>
</dbReference>
<sequence>MKRGKDDEKSMGPMFPRLHVNDTEKGGPRAPPRNKMALYEQLSIPSQRFNHGMVPQNPNNTASGFPPASSSQESGHERGMFYQLHQHCSTQPAEKPFAGSSDYNNPLAVLEQEKRQDDEDFMVPTFVQSETGKDHSENSNGMNREVFPSSTPACLCQSMNTHNTSDKEPRRSSNTGFSFRQEGRCQDEEHPKESMEVGEKSVTYVRGSPPKEKTKGPLKQTDTSAGQEHRHNLANNSDRLHSSGASLNHESRAGPQMQNSMCGNGVSNEPVMGKENGSYSVLRNDSCPEKLGSPNATNDCGHHEAKPHGSLQMGNGDRSDEASETSMVDISPDDVVGIIGQKHFWKARKAIVNQQRVFAVQVFELHRLIKVQRLIAGSPNVLIEDGAYLGKPLKVSSAKKVPLEYIVKPSPHIPEHKDDSENPNHKMTCSAENVVGKTSVSSTQNVSQPSNYGPFSGNSLSAPYFPQPPGHQWLIPIMSPSEGLIYKPYPGHGFVGPVYGGCGPPGSNPVMGGSVNPAYGVPAPHHHYPGMGFPSAAPPVGHGYFPLFPPAISPINFGLAVGQANSFAGQGSHGQPGQLSGGGIHFMQQQSSCNLPTPNHSAIPNVVNLRGSNGGEVQDSTASSPRVVGPTSEGRNPLPLFPTSPAINVLEGASQVNDTDQPARVIKVVPRSARSVTESVARIFQSIQEERKQYDSVSLN</sequence>
<evidence type="ECO:0000256" key="1">
    <source>
        <dbReference type="SAM" id="MobiDB-lite"/>
    </source>
</evidence>
<reference evidence="2 3" key="1">
    <citation type="submission" date="2017-07" db="EMBL/GenBank/DDBJ databases">
        <title>An improved, manually edited Actinidia chinensis var. chinensis (kiwifruit) genome highlights the challenges associated with draft genomes and gene prediction in plants.</title>
        <authorList>
            <person name="Pilkington S."/>
            <person name="Crowhurst R."/>
            <person name="Hilario E."/>
            <person name="Nardozza S."/>
            <person name="Fraser L."/>
            <person name="Peng Y."/>
            <person name="Gunaseelan K."/>
            <person name="Simpson R."/>
            <person name="Tahir J."/>
            <person name="Deroles S."/>
            <person name="Templeton K."/>
            <person name="Luo Z."/>
            <person name="Davy M."/>
            <person name="Cheng C."/>
            <person name="Mcneilage M."/>
            <person name="Scaglione D."/>
            <person name="Liu Y."/>
            <person name="Zhang Q."/>
            <person name="Datson P."/>
            <person name="De Silva N."/>
            <person name="Gardiner S."/>
            <person name="Bassett H."/>
            <person name="Chagne D."/>
            <person name="Mccallum J."/>
            <person name="Dzierzon H."/>
            <person name="Deng C."/>
            <person name="Wang Y.-Y."/>
            <person name="Barron N."/>
            <person name="Manako K."/>
            <person name="Bowen J."/>
            <person name="Foster T."/>
            <person name="Erridge Z."/>
            <person name="Tiffin H."/>
            <person name="Waite C."/>
            <person name="Davies K."/>
            <person name="Grierson E."/>
            <person name="Laing W."/>
            <person name="Kirk R."/>
            <person name="Chen X."/>
            <person name="Wood M."/>
            <person name="Montefiori M."/>
            <person name="Brummell D."/>
            <person name="Schwinn K."/>
            <person name="Catanach A."/>
            <person name="Fullerton C."/>
            <person name="Li D."/>
            <person name="Meiyalaghan S."/>
            <person name="Nieuwenhuizen N."/>
            <person name="Read N."/>
            <person name="Prakash R."/>
            <person name="Hunter D."/>
            <person name="Zhang H."/>
            <person name="Mckenzie M."/>
            <person name="Knabel M."/>
            <person name="Harris A."/>
            <person name="Allan A."/>
            <person name="Chen A."/>
            <person name="Janssen B."/>
            <person name="Plunkett B."/>
            <person name="Dwamena C."/>
            <person name="Voogd C."/>
            <person name="Leif D."/>
            <person name="Lafferty D."/>
            <person name="Souleyre E."/>
            <person name="Varkonyi-Gasic E."/>
            <person name="Gambi F."/>
            <person name="Hanley J."/>
            <person name="Yao J.-L."/>
            <person name="Cheung J."/>
            <person name="David K."/>
            <person name="Warren B."/>
            <person name="Marsh K."/>
            <person name="Snowden K."/>
            <person name="Lin-Wang K."/>
            <person name="Brian L."/>
            <person name="Martinez-Sanchez M."/>
            <person name="Wang M."/>
            <person name="Ileperuma N."/>
            <person name="Macnee N."/>
            <person name="Campin R."/>
            <person name="Mcatee P."/>
            <person name="Drummond R."/>
            <person name="Espley R."/>
            <person name="Ireland H."/>
            <person name="Wu R."/>
            <person name="Atkinson R."/>
            <person name="Karunairetnam S."/>
            <person name="Bulley S."/>
            <person name="Chunkath S."/>
            <person name="Hanley Z."/>
            <person name="Storey R."/>
            <person name="Thrimawithana A."/>
            <person name="Thomson S."/>
            <person name="David C."/>
            <person name="Testolin R."/>
        </authorList>
    </citation>
    <scope>NUCLEOTIDE SEQUENCE [LARGE SCALE GENOMIC DNA]</scope>
    <source>
        <strain evidence="3">cv. Red5</strain>
        <tissue evidence="2">Young leaf</tissue>
    </source>
</reference>
<keyword evidence="3" id="KW-1185">Reference proteome</keyword>
<dbReference type="FunCoup" id="A0A2R6PD79">
    <property type="interactions" value="572"/>
</dbReference>
<dbReference type="OrthoDB" id="1939092at2759"/>
<feature type="compositionally biased region" description="Polar residues" evidence="1">
    <location>
        <begin position="138"/>
        <end position="163"/>
    </location>
</feature>